<evidence type="ECO:0000313" key="7">
    <source>
        <dbReference type="EMBL" id="EKE76635.1"/>
    </source>
</evidence>
<evidence type="ECO:0000256" key="1">
    <source>
        <dbReference type="ARBA" id="ARBA00005417"/>
    </source>
</evidence>
<keyword evidence="5 7" id="KW-0067">ATP-binding</keyword>
<proteinExistence type="inferred from homology"/>
<protein>
    <submittedName>
        <fullName evidence="7">Sodium ABC exporter ATP-binding protein</fullName>
    </submittedName>
</protein>
<dbReference type="Proteomes" id="UP000006755">
    <property type="component" value="Unassembled WGS sequence"/>
</dbReference>
<dbReference type="Gene3D" id="3.40.50.300">
    <property type="entry name" value="P-loop containing nucleotide triphosphate hydrolases"/>
    <property type="match status" value="1"/>
</dbReference>
<dbReference type="InterPro" id="IPR027417">
    <property type="entry name" value="P-loop_NTPase"/>
</dbReference>
<comment type="similarity">
    <text evidence="1">Belongs to the ABC transporter superfamily.</text>
</comment>
<evidence type="ECO:0000256" key="5">
    <source>
        <dbReference type="ARBA" id="ARBA00022840"/>
    </source>
</evidence>
<dbReference type="PROSITE" id="PS50893">
    <property type="entry name" value="ABC_TRANSPORTER_2"/>
    <property type="match status" value="1"/>
</dbReference>
<dbReference type="SMART" id="SM00382">
    <property type="entry name" value="AAA"/>
    <property type="match status" value="1"/>
</dbReference>
<dbReference type="AlphaFoldDB" id="K2KH98"/>
<dbReference type="PANTHER" id="PTHR42711">
    <property type="entry name" value="ABC TRANSPORTER ATP-BINDING PROTEIN"/>
    <property type="match status" value="1"/>
</dbReference>
<dbReference type="GO" id="GO:0005524">
    <property type="term" value="F:ATP binding"/>
    <property type="evidence" value="ECO:0007669"/>
    <property type="project" value="UniProtKB-KW"/>
</dbReference>
<evidence type="ECO:0000256" key="3">
    <source>
        <dbReference type="ARBA" id="ARBA00022458"/>
    </source>
</evidence>
<dbReference type="OrthoDB" id="9781337at2"/>
<keyword evidence="4" id="KW-0547">Nucleotide-binding</keyword>
<keyword evidence="8" id="KW-1185">Reference proteome</keyword>
<dbReference type="RefSeq" id="WP_008482963.1">
    <property type="nucleotide sequence ID" value="NZ_AMRI01000004.1"/>
</dbReference>
<reference evidence="7 8" key="1">
    <citation type="journal article" date="2012" name="J. Bacteriol.">
        <title>Genome Sequence of Gallaecimonas xiamenensis Type Strain 3-C-1.</title>
        <authorList>
            <person name="Lai Q."/>
            <person name="Wang L."/>
            <person name="Wang W."/>
            <person name="Shao Z."/>
        </authorList>
    </citation>
    <scope>NUCLEOTIDE SEQUENCE [LARGE SCALE GENOMIC DNA]</scope>
    <source>
        <strain evidence="7 8">3-C-1</strain>
    </source>
</reference>
<dbReference type="SUPFAM" id="SSF52540">
    <property type="entry name" value="P-loop containing nucleoside triphosphate hydrolases"/>
    <property type="match status" value="1"/>
</dbReference>
<evidence type="ECO:0000259" key="6">
    <source>
        <dbReference type="PROSITE" id="PS50893"/>
    </source>
</evidence>
<dbReference type="GO" id="GO:0016887">
    <property type="term" value="F:ATP hydrolysis activity"/>
    <property type="evidence" value="ECO:0007669"/>
    <property type="project" value="InterPro"/>
</dbReference>
<accession>K2KH98</accession>
<dbReference type="Pfam" id="PF00005">
    <property type="entry name" value="ABC_tran"/>
    <property type="match status" value="1"/>
</dbReference>
<evidence type="ECO:0000256" key="4">
    <source>
        <dbReference type="ARBA" id="ARBA00022741"/>
    </source>
</evidence>
<keyword evidence="2" id="KW-0813">Transport</keyword>
<dbReference type="EMBL" id="AMRI01000004">
    <property type="protein sequence ID" value="EKE76635.1"/>
    <property type="molecule type" value="Genomic_DNA"/>
</dbReference>
<dbReference type="InterPro" id="IPR050763">
    <property type="entry name" value="ABC_transporter_ATP-binding"/>
</dbReference>
<name>K2KH98_9GAMM</name>
<evidence type="ECO:0000256" key="2">
    <source>
        <dbReference type="ARBA" id="ARBA00022448"/>
    </source>
</evidence>
<evidence type="ECO:0000313" key="8">
    <source>
        <dbReference type="Proteomes" id="UP000006755"/>
    </source>
</evidence>
<dbReference type="STRING" id="745411.B3C1_03540"/>
<feature type="domain" description="ABC transporter" evidence="6">
    <location>
        <begin position="2"/>
        <end position="252"/>
    </location>
</feature>
<organism evidence="7 8">
    <name type="scientific">Gallaecimonas xiamenensis 3-C-1</name>
    <dbReference type="NCBI Taxonomy" id="745411"/>
    <lineage>
        <taxon>Bacteria</taxon>
        <taxon>Pseudomonadati</taxon>
        <taxon>Pseudomonadota</taxon>
        <taxon>Gammaproteobacteria</taxon>
        <taxon>Enterobacterales</taxon>
        <taxon>Gallaecimonadaceae</taxon>
        <taxon>Gallaecimonas</taxon>
    </lineage>
</organism>
<gene>
    <name evidence="7" type="ORF">B3C1_03540</name>
</gene>
<dbReference type="InterPro" id="IPR003593">
    <property type="entry name" value="AAA+_ATPase"/>
</dbReference>
<sequence length="260" mass="28321">MIEVKGLAKRFAVTDPKKLTEEEKADPRLQGRFFHSVRQVEFSCQQGEVLALLGPNGAGKTTTLRMLSSAIKPDAGTIEIGGIDVVRDPAAARKKIGFLSSSTGLYGRLTAMENVAYFGRMHGLEGEALAERMDSLFSLLDMKSFLHRRAEQMSSGMKQRTSIARALVHNPQVVILDEPTTGLDIMATETVLSVVRHLKSQGVPVIFSTHHLDEVAALCDRVAVIDRGETVFNDSLAQFAALNGDLRQALLTLVMSKEAA</sequence>
<dbReference type="InterPro" id="IPR003439">
    <property type="entry name" value="ABC_transporter-like_ATP-bd"/>
</dbReference>
<dbReference type="PATRIC" id="fig|745411.4.peg.699"/>
<dbReference type="PANTHER" id="PTHR42711:SF5">
    <property type="entry name" value="ABC TRANSPORTER ATP-BINDING PROTEIN NATA"/>
    <property type="match status" value="1"/>
</dbReference>
<keyword evidence="3" id="KW-0536">Nodulation</keyword>
<dbReference type="eggNOG" id="COG4555">
    <property type="taxonomic scope" value="Bacteria"/>
</dbReference>
<comment type="caution">
    <text evidence="7">The sequence shown here is derived from an EMBL/GenBank/DDBJ whole genome shotgun (WGS) entry which is preliminary data.</text>
</comment>